<reference evidence="1 2" key="1">
    <citation type="submission" date="2016-10" db="EMBL/GenBank/DDBJ databases">
        <authorList>
            <person name="de Groot N.N."/>
        </authorList>
    </citation>
    <scope>NUCLEOTIDE SEQUENCE [LARGE SCALE GENOMIC DNA]</scope>
    <source>
        <strain evidence="1 2">CGMCC 4.2022</strain>
    </source>
</reference>
<dbReference type="AlphaFoldDB" id="A0A1H0B861"/>
<organism evidence="1 2">
    <name type="scientific">Actinacidiphila guanduensis</name>
    <dbReference type="NCBI Taxonomy" id="310781"/>
    <lineage>
        <taxon>Bacteria</taxon>
        <taxon>Bacillati</taxon>
        <taxon>Actinomycetota</taxon>
        <taxon>Actinomycetes</taxon>
        <taxon>Kitasatosporales</taxon>
        <taxon>Streptomycetaceae</taxon>
        <taxon>Actinacidiphila</taxon>
    </lineage>
</organism>
<dbReference type="EMBL" id="FNIE01000004">
    <property type="protein sequence ID" value="SDN41791.1"/>
    <property type="molecule type" value="Genomic_DNA"/>
</dbReference>
<dbReference type="Proteomes" id="UP000199341">
    <property type="component" value="Unassembled WGS sequence"/>
</dbReference>
<protein>
    <submittedName>
        <fullName evidence="1">Uncharacterized protein</fullName>
    </submittedName>
</protein>
<name>A0A1H0B861_9ACTN</name>
<evidence type="ECO:0000313" key="2">
    <source>
        <dbReference type="Proteomes" id="UP000199341"/>
    </source>
</evidence>
<sequence length="102" mass="11423">MERDRIDRIVSALRARDVMAHRADEGVYEFGIRVVIPDGSEALWTVRKSVELGAEVLRDGVLIGFVPHIPGSEDFTEEQTVEAIATARYSLEGLRPARRTDD</sequence>
<keyword evidence="2" id="KW-1185">Reference proteome</keyword>
<dbReference type="OrthoDB" id="3389975at2"/>
<evidence type="ECO:0000313" key="1">
    <source>
        <dbReference type="EMBL" id="SDN41791.1"/>
    </source>
</evidence>
<dbReference type="RefSeq" id="WP_093783889.1">
    <property type="nucleotide sequence ID" value="NZ_FNIE01000004.1"/>
</dbReference>
<accession>A0A1H0B861</accession>
<proteinExistence type="predicted"/>
<gene>
    <name evidence="1" type="ORF">SAMN05216259_10486</name>
</gene>